<dbReference type="Proteomes" id="UP000441208">
    <property type="component" value="Unassembled WGS sequence"/>
</dbReference>
<evidence type="ECO:0000313" key="6">
    <source>
        <dbReference type="Proteomes" id="UP000441208"/>
    </source>
</evidence>
<dbReference type="AlphaFoldDB" id="A0A6A3PLW9"/>
<evidence type="ECO:0000313" key="2">
    <source>
        <dbReference type="EMBL" id="KAE9058798.1"/>
    </source>
</evidence>
<proteinExistence type="predicted"/>
<reference evidence="4 5" key="1">
    <citation type="submission" date="2018-08" db="EMBL/GenBank/DDBJ databases">
        <title>Genomic investigation of the strawberry pathogen Phytophthora fragariae indicates pathogenicity is determined by transcriptional variation in three key races.</title>
        <authorList>
            <person name="Adams T.M."/>
            <person name="Armitage A.D."/>
            <person name="Sobczyk M.K."/>
            <person name="Bates H.J."/>
            <person name="Dunwell J.M."/>
            <person name="Nellist C.F."/>
            <person name="Harrison R.J."/>
        </authorList>
    </citation>
    <scope>NUCLEOTIDE SEQUENCE [LARGE SCALE GENOMIC DNA]</scope>
    <source>
        <strain evidence="3 4">A4</strain>
        <strain evidence="1 5">NOV-5</strain>
        <strain evidence="2 6">NOV-71</strain>
    </source>
</reference>
<dbReference type="EMBL" id="QXGA01008165">
    <property type="protein sequence ID" value="KAE9058624.1"/>
    <property type="molecule type" value="Genomic_DNA"/>
</dbReference>
<protein>
    <submittedName>
        <fullName evidence="2">Uncharacterized protein</fullName>
    </submittedName>
</protein>
<dbReference type="Proteomes" id="UP000440732">
    <property type="component" value="Unassembled WGS sequence"/>
</dbReference>
<gene>
    <name evidence="3" type="ORF">PF001_g32114</name>
    <name evidence="1" type="ORF">PF006_g32096</name>
    <name evidence="2" type="ORF">PF007_g31166</name>
</gene>
<dbReference type="Proteomes" id="UP000437068">
    <property type="component" value="Unassembled WGS sequence"/>
</dbReference>
<sequence length="50" mass="5948">MRDFPPKARGQFYWLSEVFVSVRTGLLARPQIGKWFGNIIPEKLRRFLKP</sequence>
<dbReference type="EMBL" id="QXFZ01006369">
    <property type="protein sequence ID" value="KAE9058798.1"/>
    <property type="molecule type" value="Genomic_DNA"/>
</dbReference>
<comment type="caution">
    <text evidence="2">The sequence shown here is derived from an EMBL/GenBank/DDBJ whole genome shotgun (WGS) entry which is preliminary data.</text>
</comment>
<evidence type="ECO:0000313" key="4">
    <source>
        <dbReference type="Proteomes" id="UP000437068"/>
    </source>
</evidence>
<evidence type="ECO:0000313" key="5">
    <source>
        <dbReference type="Proteomes" id="UP000440732"/>
    </source>
</evidence>
<name>A0A6A3PLW9_9STRA</name>
<organism evidence="2 6">
    <name type="scientific">Phytophthora fragariae</name>
    <dbReference type="NCBI Taxonomy" id="53985"/>
    <lineage>
        <taxon>Eukaryota</taxon>
        <taxon>Sar</taxon>
        <taxon>Stramenopiles</taxon>
        <taxon>Oomycota</taxon>
        <taxon>Peronosporomycetes</taxon>
        <taxon>Peronosporales</taxon>
        <taxon>Peronosporaceae</taxon>
        <taxon>Phytophthora</taxon>
    </lineage>
</organism>
<evidence type="ECO:0000313" key="3">
    <source>
        <dbReference type="EMBL" id="KAE9262280.1"/>
    </source>
</evidence>
<dbReference type="EMBL" id="QXGE01008187">
    <property type="protein sequence ID" value="KAE9262280.1"/>
    <property type="molecule type" value="Genomic_DNA"/>
</dbReference>
<evidence type="ECO:0000313" key="1">
    <source>
        <dbReference type="EMBL" id="KAE9058624.1"/>
    </source>
</evidence>
<accession>A0A6A3PLW9</accession>